<reference evidence="2 3" key="1">
    <citation type="journal article" date="2018" name="Evol. Lett.">
        <title>Horizontal gene cluster transfer increased hallucinogenic mushroom diversity.</title>
        <authorList>
            <person name="Reynolds H.T."/>
            <person name="Vijayakumar V."/>
            <person name="Gluck-Thaler E."/>
            <person name="Korotkin H.B."/>
            <person name="Matheny P.B."/>
            <person name="Slot J.C."/>
        </authorList>
    </citation>
    <scope>NUCLEOTIDE SEQUENCE [LARGE SCALE GENOMIC DNA]</scope>
    <source>
        <strain evidence="2 3">2631</strain>
    </source>
</reference>
<evidence type="ECO:0000313" key="2">
    <source>
        <dbReference type="EMBL" id="PPQ88168.1"/>
    </source>
</evidence>
<dbReference type="PANTHER" id="PTHR12203:SF118">
    <property type="entry name" value="BETA-1,2-XYLOSYLTRANSFERASE 1"/>
    <property type="match status" value="1"/>
</dbReference>
<dbReference type="EMBL" id="NHYD01002137">
    <property type="protein sequence ID" value="PPQ88168.1"/>
    <property type="molecule type" value="Genomic_DNA"/>
</dbReference>
<protein>
    <recommendedName>
        <fullName evidence="1">Glycosyl transferase CAP10 domain-containing protein</fullName>
    </recommendedName>
</protein>
<dbReference type="STRING" id="93625.A0A409XBI6"/>
<gene>
    <name evidence="2" type="ORF">CVT25_005133</name>
</gene>
<evidence type="ECO:0000313" key="3">
    <source>
        <dbReference type="Proteomes" id="UP000283269"/>
    </source>
</evidence>
<dbReference type="Proteomes" id="UP000283269">
    <property type="component" value="Unassembled WGS sequence"/>
</dbReference>
<comment type="caution">
    <text evidence="2">The sequence shown here is derived from an EMBL/GenBank/DDBJ whole genome shotgun (WGS) entry which is preliminary data.</text>
</comment>
<dbReference type="SMART" id="SM00672">
    <property type="entry name" value="CAP10"/>
    <property type="match status" value="1"/>
</dbReference>
<dbReference type="AlphaFoldDB" id="A0A409XBI6"/>
<evidence type="ECO:0000259" key="1">
    <source>
        <dbReference type="SMART" id="SM00672"/>
    </source>
</evidence>
<sequence>MSSRPLKSSVMSFPRTRKTLKLFLFLVAATFFILGIPYDLSRLPLKSPTERLQQVALQTPFSSNLSRSAVVPEEPRKLPLGKHRFRPDGLLEVNEDGAHPIYELIARAEAEWAAKQERASRTLEEAVTEYRRRYKRSPPKGFDIWWKYAIEHDVQLPDEYDQIHNDLEAFWGIEPKDLIDIRGDIESKKGTYTIGKNETSKVEIVAYAFEQGKYQDLVNGTSAIMDLFKMFEDDLPPFRMTMSPQDRPNLLSDYEIKTAALEAAASQTYIERSALPKIKTVGWISACPPNSLARRKTINLDSPPQRPTKKTFIWDHVQTMDPCNHPDHFYHHGQFLSHNMGPGPQSAMVPEFSYSSSVLHHDIRIPAPYGWLEDIYPRSNDPEWDEKKDERLLWRGSNSGMFHDKKTRWKHAHRDFLVSFANSLDGTLKVLAPNRTRNERLGEPREFRAARINPAVMDIAFAGTPISCSPETCEVLEKMYPWHKKQSIQEAGNYKYVIDVDGNGWSGRFKRLMTTNSLIFKSTIYPEWFADRVAPWVHYIPIQIDLSDLHDALIFFRGDGNGDGAHESLARKIAIAGRQWSKTYWRKEDLAAYFFRLSLEYVRLMSTDRESMSYNDGL</sequence>
<dbReference type="InParanoid" id="A0A409XBI6"/>
<dbReference type="PANTHER" id="PTHR12203">
    <property type="entry name" value="KDEL LYS-ASP-GLU-LEU CONTAINING - RELATED"/>
    <property type="match status" value="1"/>
</dbReference>
<name>A0A409XBI6_PSICY</name>
<organism evidence="2 3">
    <name type="scientific">Psilocybe cyanescens</name>
    <dbReference type="NCBI Taxonomy" id="93625"/>
    <lineage>
        <taxon>Eukaryota</taxon>
        <taxon>Fungi</taxon>
        <taxon>Dikarya</taxon>
        <taxon>Basidiomycota</taxon>
        <taxon>Agaricomycotina</taxon>
        <taxon>Agaricomycetes</taxon>
        <taxon>Agaricomycetidae</taxon>
        <taxon>Agaricales</taxon>
        <taxon>Agaricineae</taxon>
        <taxon>Strophariaceae</taxon>
        <taxon>Psilocybe</taxon>
    </lineage>
</organism>
<dbReference type="Pfam" id="PF05686">
    <property type="entry name" value="Glyco_transf_90"/>
    <property type="match status" value="1"/>
</dbReference>
<accession>A0A409XBI6</accession>
<dbReference type="InterPro" id="IPR051091">
    <property type="entry name" value="O-Glucosyltr/Glycosyltrsf_90"/>
</dbReference>
<dbReference type="InterPro" id="IPR006598">
    <property type="entry name" value="CAP10"/>
</dbReference>
<keyword evidence="3" id="KW-1185">Reference proteome</keyword>
<dbReference type="OrthoDB" id="541052at2759"/>
<feature type="domain" description="Glycosyl transferase CAP10" evidence="1">
    <location>
        <begin position="320"/>
        <end position="608"/>
    </location>
</feature>
<proteinExistence type="predicted"/>